<dbReference type="AlphaFoldDB" id="A0A7S8CAW2"/>
<dbReference type="PIRSF" id="PIRSF000194">
    <property type="entry name" value="DHFR"/>
    <property type="match status" value="1"/>
</dbReference>
<organism evidence="10 11">
    <name type="scientific">Mangrovibacillus cuniculi</name>
    <dbReference type="NCBI Taxonomy" id="2593652"/>
    <lineage>
        <taxon>Bacteria</taxon>
        <taxon>Bacillati</taxon>
        <taxon>Bacillota</taxon>
        <taxon>Bacilli</taxon>
        <taxon>Bacillales</taxon>
        <taxon>Bacillaceae</taxon>
        <taxon>Mangrovibacillus</taxon>
    </lineage>
</organism>
<dbReference type="SUPFAM" id="SSF53597">
    <property type="entry name" value="Dihydrofolate reductase-like"/>
    <property type="match status" value="1"/>
</dbReference>
<dbReference type="RefSeq" id="WP_239674152.1">
    <property type="nucleotide sequence ID" value="NZ_CP049742.1"/>
</dbReference>
<comment type="similarity">
    <text evidence="2 8">Belongs to the dihydrofolate reductase family.</text>
</comment>
<dbReference type="GO" id="GO:0046655">
    <property type="term" value="P:folic acid metabolic process"/>
    <property type="evidence" value="ECO:0007669"/>
    <property type="project" value="TreeGrafter"/>
</dbReference>
<reference evidence="10 11" key="1">
    <citation type="submission" date="2019-07" db="EMBL/GenBank/DDBJ databases">
        <title>Genome sequence of 2 isolates from Red Sea Mangroves.</title>
        <authorList>
            <person name="Sefrji F."/>
            <person name="Michoud G."/>
            <person name="Merlino G."/>
            <person name="Daffonchio D."/>
        </authorList>
    </citation>
    <scope>NUCLEOTIDE SEQUENCE [LARGE SCALE GENOMIC DNA]</scope>
    <source>
        <strain evidence="10 11">R1DC41</strain>
    </source>
</reference>
<dbReference type="GO" id="GO:0006730">
    <property type="term" value="P:one-carbon metabolic process"/>
    <property type="evidence" value="ECO:0007669"/>
    <property type="project" value="UniProtKB-KW"/>
</dbReference>
<dbReference type="FunFam" id="3.40.430.10:FF:000001">
    <property type="entry name" value="Dihydrofolate reductase"/>
    <property type="match status" value="1"/>
</dbReference>
<dbReference type="GO" id="GO:0070401">
    <property type="term" value="F:NADP+ binding"/>
    <property type="evidence" value="ECO:0007669"/>
    <property type="project" value="UniProtKB-ARBA"/>
</dbReference>
<dbReference type="InterPro" id="IPR001796">
    <property type="entry name" value="DHFR_dom"/>
</dbReference>
<sequence>MLSIIYACDENNTIGLDGDMPWHLPNDLAYFKRVTGGHHVIMGRKTFDSIGKPLPNRKNTIITRQQWDRDEDVSVVHDITEIKQYEKISEEVFIIGGGQIYAYALPFVQKIYQTKIHASFEGDTTFPLVNEEEWEVVFQEFHQSDEKNKYDHTFYVYERMKKE</sequence>
<evidence type="ECO:0000256" key="3">
    <source>
        <dbReference type="ARBA" id="ARBA00012856"/>
    </source>
</evidence>
<dbReference type="EC" id="1.5.1.3" evidence="3 8"/>
<proteinExistence type="inferred from homology"/>
<evidence type="ECO:0000256" key="4">
    <source>
        <dbReference type="ARBA" id="ARBA00022563"/>
    </source>
</evidence>
<comment type="catalytic activity">
    <reaction evidence="8">
        <text>(6S)-5,6,7,8-tetrahydrofolate + NADP(+) = 7,8-dihydrofolate + NADPH + H(+)</text>
        <dbReference type="Rhea" id="RHEA:15009"/>
        <dbReference type="ChEBI" id="CHEBI:15378"/>
        <dbReference type="ChEBI" id="CHEBI:57451"/>
        <dbReference type="ChEBI" id="CHEBI:57453"/>
        <dbReference type="ChEBI" id="CHEBI:57783"/>
        <dbReference type="ChEBI" id="CHEBI:58349"/>
        <dbReference type="EC" id="1.5.1.3"/>
    </reaction>
</comment>
<evidence type="ECO:0000256" key="1">
    <source>
        <dbReference type="ARBA" id="ARBA00004903"/>
    </source>
</evidence>
<keyword evidence="5 8" id="KW-0521">NADP</keyword>
<dbReference type="Proteomes" id="UP000593626">
    <property type="component" value="Chromosome"/>
</dbReference>
<gene>
    <name evidence="10" type="ORF">G8O30_06430</name>
</gene>
<dbReference type="GO" id="GO:0004146">
    <property type="term" value="F:dihydrofolate reductase activity"/>
    <property type="evidence" value="ECO:0007669"/>
    <property type="project" value="UniProtKB-EC"/>
</dbReference>
<keyword evidence="11" id="KW-1185">Reference proteome</keyword>
<evidence type="ECO:0000256" key="2">
    <source>
        <dbReference type="ARBA" id="ARBA00009539"/>
    </source>
</evidence>
<feature type="domain" description="DHFR" evidence="9">
    <location>
        <begin position="1"/>
        <end position="159"/>
    </location>
</feature>
<evidence type="ECO:0000313" key="11">
    <source>
        <dbReference type="Proteomes" id="UP000593626"/>
    </source>
</evidence>
<protein>
    <recommendedName>
        <fullName evidence="3 8">Dihydrofolate reductase</fullName>
        <ecNumber evidence="3 8">1.5.1.3</ecNumber>
    </recommendedName>
</protein>
<evidence type="ECO:0000256" key="7">
    <source>
        <dbReference type="ARBA" id="ARBA00025067"/>
    </source>
</evidence>
<dbReference type="InterPro" id="IPR012259">
    <property type="entry name" value="DHFR"/>
</dbReference>
<dbReference type="GO" id="GO:0046654">
    <property type="term" value="P:tetrahydrofolate biosynthetic process"/>
    <property type="evidence" value="ECO:0007669"/>
    <property type="project" value="UniProtKB-UniPathway"/>
</dbReference>
<keyword evidence="6 8" id="KW-0560">Oxidoreductase</keyword>
<dbReference type="PANTHER" id="PTHR48069">
    <property type="entry name" value="DIHYDROFOLATE REDUCTASE"/>
    <property type="match status" value="1"/>
</dbReference>
<dbReference type="CDD" id="cd00209">
    <property type="entry name" value="DHFR"/>
    <property type="match status" value="1"/>
</dbReference>
<dbReference type="GO" id="GO:0005829">
    <property type="term" value="C:cytosol"/>
    <property type="evidence" value="ECO:0007669"/>
    <property type="project" value="TreeGrafter"/>
</dbReference>
<name>A0A7S8CAW2_9BACI</name>
<dbReference type="Pfam" id="PF00186">
    <property type="entry name" value="DHFR_1"/>
    <property type="match status" value="1"/>
</dbReference>
<dbReference type="Gene3D" id="3.40.430.10">
    <property type="entry name" value="Dihydrofolate Reductase, subunit A"/>
    <property type="match status" value="1"/>
</dbReference>
<dbReference type="GO" id="GO:0046452">
    <property type="term" value="P:dihydrofolate metabolic process"/>
    <property type="evidence" value="ECO:0007669"/>
    <property type="project" value="TreeGrafter"/>
</dbReference>
<dbReference type="KEGG" id="mcui:G8O30_06430"/>
<evidence type="ECO:0000313" key="10">
    <source>
        <dbReference type="EMBL" id="QPC46621.1"/>
    </source>
</evidence>
<evidence type="ECO:0000259" key="9">
    <source>
        <dbReference type="PROSITE" id="PS51330"/>
    </source>
</evidence>
<dbReference type="EMBL" id="CP049742">
    <property type="protein sequence ID" value="QPC46621.1"/>
    <property type="molecule type" value="Genomic_DNA"/>
</dbReference>
<keyword evidence="4 8" id="KW-0554">One-carbon metabolism</keyword>
<dbReference type="UniPathway" id="UPA00077">
    <property type="reaction ID" value="UER00158"/>
</dbReference>
<dbReference type="InterPro" id="IPR024072">
    <property type="entry name" value="DHFR-like_dom_sf"/>
</dbReference>
<dbReference type="PANTHER" id="PTHR48069:SF3">
    <property type="entry name" value="DIHYDROFOLATE REDUCTASE"/>
    <property type="match status" value="1"/>
</dbReference>
<evidence type="ECO:0000256" key="5">
    <source>
        <dbReference type="ARBA" id="ARBA00022857"/>
    </source>
</evidence>
<evidence type="ECO:0000256" key="8">
    <source>
        <dbReference type="PIRNR" id="PIRNR000194"/>
    </source>
</evidence>
<dbReference type="PRINTS" id="PR00070">
    <property type="entry name" value="DHFR"/>
</dbReference>
<evidence type="ECO:0000256" key="6">
    <source>
        <dbReference type="ARBA" id="ARBA00023002"/>
    </source>
</evidence>
<comment type="function">
    <text evidence="7 8">Key enzyme in folate metabolism. Catalyzes an essential reaction for de novo glycine and purine synthesis, and for DNA precursor synthesis.</text>
</comment>
<comment type="pathway">
    <text evidence="1 8">Cofactor biosynthesis; tetrahydrofolate biosynthesis; 5,6,7,8-tetrahydrofolate from 7,8-dihydrofolate: step 1/1.</text>
</comment>
<accession>A0A7S8CAW2</accession>
<dbReference type="PROSITE" id="PS51330">
    <property type="entry name" value="DHFR_2"/>
    <property type="match status" value="1"/>
</dbReference>